<evidence type="ECO:0000313" key="4">
    <source>
        <dbReference type="Proteomes" id="UP000243459"/>
    </source>
</evidence>
<dbReference type="Pfam" id="PF00646">
    <property type="entry name" value="F-box"/>
    <property type="match status" value="1"/>
</dbReference>
<dbReference type="OMA" id="NCVVVRV"/>
<gene>
    <name evidence="3" type="ORF">A4U43_C05F2370</name>
</gene>
<evidence type="ECO:0008006" key="5">
    <source>
        <dbReference type="Google" id="ProtNLM"/>
    </source>
</evidence>
<dbReference type="OrthoDB" id="604068at2759"/>
<dbReference type="PANTHER" id="PTHR44586:SF25">
    <property type="entry name" value="(WILD MALAYSIAN BANANA) HYPOTHETICAL PROTEIN"/>
    <property type="match status" value="1"/>
</dbReference>
<accession>A0A5P1ENZ3</accession>
<dbReference type="PANTHER" id="PTHR44586">
    <property type="entry name" value="F-BOX DOMAIN CONTAINING PROTEIN, EXPRESSED"/>
    <property type="match status" value="1"/>
</dbReference>
<dbReference type="Proteomes" id="UP000243459">
    <property type="component" value="Chromosome 5"/>
</dbReference>
<reference evidence="4" key="1">
    <citation type="journal article" date="2017" name="Nat. Commun.">
        <title>The asparagus genome sheds light on the origin and evolution of a young Y chromosome.</title>
        <authorList>
            <person name="Harkess A."/>
            <person name="Zhou J."/>
            <person name="Xu C."/>
            <person name="Bowers J.E."/>
            <person name="Van der Hulst R."/>
            <person name="Ayyampalayam S."/>
            <person name="Mercati F."/>
            <person name="Riccardi P."/>
            <person name="McKain M.R."/>
            <person name="Kakrana A."/>
            <person name="Tang H."/>
            <person name="Ray J."/>
            <person name="Groenendijk J."/>
            <person name="Arikit S."/>
            <person name="Mathioni S.M."/>
            <person name="Nakano M."/>
            <person name="Shan H."/>
            <person name="Telgmann-Rauber A."/>
            <person name="Kanno A."/>
            <person name="Yue Z."/>
            <person name="Chen H."/>
            <person name="Li W."/>
            <person name="Chen Y."/>
            <person name="Xu X."/>
            <person name="Zhang Y."/>
            <person name="Luo S."/>
            <person name="Chen H."/>
            <person name="Gao J."/>
            <person name="Mao Z."/>
            <person name="Pires J.C."/>
            <person name="Luo M."/>
            <person name="Kudrna D."/>
            <person name="Wing R.A."/>
            <person name="Meyers B.C."/>
            <person name="Yi K."/>
            <person name="Kong H."/>
            <person name="Lavrijsen P."/>
            <person name="Sunseri F."/>
            <person name="Falavigna A."/>
            <person name="Ye Y."/>
            <person name="Leebens-Mack J.H."/>
            <person name="Chen G."/>
        </authorList>
    </citation>
    <scope>NUCLEOTIDE SEQUENCE [LARGE SCALE GENOMIC DNA]</scope>
    <source>
        <strain evidence="4">cv. DH0086</strain>
    </source>
</reference>
<dbReference type="InterPro" id="IPR001810">
    <property type="entry name" value="F-box_dom"/>
</dbReference>
<dbReference type="CDD" id="cd09917">
    <property type="entry name" value="F-box_SF"/>
    <property type="match status" value="1"/>
</dbReference>
<dbReference type="AlphaFoldDB" id="A0A5P1ENZ3"/>
<evidence type="ECO:0000259" key="2">
    <source>
        <dbReference type="Pfam" id="PF03478"/>
    </source>
</evidence>
<organism evidence="3 4">
    <name type="scientific">Asparagus officinalis</name>
    <name type="common">Garden asparagus</name>
    <dbReference type="NCBI Taxonomy" id="4686"/>
    <lineage>
        <taxon>Eukaryota</taxon>
        <taxon>Viridiplantae</taxon>
        <taxon>Streptophyta</taxon>
        <taxon>Embryophyta</taxon>
        <taxon>Tracheophyta</taxon>
        <taxon>Spermatophyta</taxon>
        <taxon>Magnoliopsida</taxon>
        <taxon>Liliopsida</taxon>
        <taxon>Asparagales</taxon>
        <taxon>Asparagaceae</taxon>
        <taxon>Asparagoideae</taxon>
        <taxon>Asparagus</taxon>
    </lineage>
</organism>
<feature type="domain" description="F-box" evidence="1">
    <location>
        <begin position="45"/>
        <end position="73"/>
    </location>
</feature>
<dbReference type="EMBL" id="CM007385">
    <property type="protein sequence ID" value="ONK67656.1"/>
    <property type="molecule type" value="Genomic_DNA"/>
</dbReference>
<dbReference type="InterPro" id="IPR036047">
    <property type="entry name" value="F-box-like_dom_sf"/>
</dbReference>
<proteinExistence type="predicted"/>
<dbReference type="InterPro" id="IPR011044">
    <property type="entry name" value="Quino_amine_DH_bsu"/>
</dbReference>
<keyword evidence="4" id="KW-1185">Reference proteome</keyword>
<dbReference type="Gene3D" id="1.20.1280.50">
    <property type="match status" value="1"/>
</dbReference>
<sequence>MLDSRIYRGSGASSSSSSIETLATSAMASGTVPSSHPDWANLLGEVLTLIAKRLSAVDYCSFSAVCTSWASIASPENGMPRPLSLRKNEPYLIFSGDGVGNCQQSDFCTLFDYLDNSFTKIHHLPEIRGKWIIGSQFGWLAVIDELANPSLLNPFTRSQIELPPITAHPEVEPVYDSEGSLAGYSCYDGREYYTLEESQSALVFRKLVLSSNPADGDFVAVAVDTGGTLMYTRPGYREWNIWRFPNGHGVADVIYRDGKFLALTHFGDVYAMDICSPLSSPKASLFAKRYRGYIFCDTSYLVDSSGVLLQVVRQEEFLKEESRNRTCKIEICSLDPETGTWSLVTSLGDHSLFVGCWYSASLSAKEISWLQENRVYFTDDNWDKIPVRQERVRDIGVFNLSDGSFGTCYPPDMRLTWPPPAWITSQI</sequence>
<dbReference type="Pfam" id="PF03478">
    <property type="entry name" value="Beta-prop_KIB1-4"/>
    <property type="match status" value="1"/>
</dbReference>
<name>A0A5P1ENZ3_ASPOF</name>
<dbReference type="InterPro" id="IPR005174">
    <property type="entry name" value="KIB1-4_b-propeller"/>
</dbReference>
<dbReference type="Gramene" id="ONK67656">
    <property type="protein sequence ID" value="ONK67656"/>
    <property type="gene ID" value="A4U43_C05F2370"/>
</dbReference>
<evidence type="ECO:0000313" key="3">
    <source>
        <dbReference type="EMBL" id="ONK67656.1"/>
    </source>
</evidence>
<feature type="domain" description="KIB1-4 beta-propeller" evidence="2">
    <location>
        <begin position="122"/>
        <end position="399"/>
    </location>
</feature>
<protein>
    <recommendedName>
        <fullName evidence="5">DUF295 domain-containing protein</fullName>
    </recommendedName>
</protein>
<dbReference type="SUPFAM" id="SSF81383">
    <property type="entry name" value="F-box domain"/>
    <property type="match status" value="1"/>
</dbReference>
<dbReference type="SUPFAM" id="SSF50969">
    <property type="entry name" value="YVTN repeat-like/Quinoprotein amine dehydrogenase"/>
    <property type="match status" value="1"/>
</dbReference>
<evidence type="ECO:0000259" key="1">
    <source>
        <dbReference type="Pfam" id="PF00646"/>
    </source>
</evidence>